<dbReference type="AlphaFoldDB" id="A0A562IYM7"/>
<name>A0A562IYM7_9GAMM</name>
<protein>
    <submittedName>
        <fullName evidence="1">Uncharacterized protein</fullName>
    </submittedName>
</protein>
<sequence>MSVLNFPRIYCNGHMFWNPPTANNNDVYPLYDAVKMDLNWPFLSYYGITPDNARTQLMPWIIAPLAIDQVPDYVLQVPGNASPSAYPMIPAEWDLFGDNACGAVNYKDIRSRIIGGEFQANTYIDQDALVNKEFQLLGNPFGSNSPTPARFVDVSPWQNTFTALYFDKLVLGDSQSGLTLNREYRMLDRFLNFNWGALGGLNYVTTTWQTCFPKDNLQWIIGDSVLLQTLQQQMEQQQAQGLMFRFSTYLTFYDRNGIFNDYPPINTRSHSPADLENVQAMYQKGLDNVADIFFNPAYSRTAGTLGLWFADEFPTAPSGRRLIPQSAVPLSNDQTNTSAALGITSTQIQGSLLSLDLGNTFPFYPLPNTTDTVPVAEKYQAGDYQIGFSEAGLFIPVAKFGFDQYNQAAFDKRSGILDLDLKLDEEHLSKLQSLNAPPLELRLITGQVAATQQKWTAEVIESGSFIDVGDTKTLNIMVQCDGKPAVNTTLWVAEYNNPFMLTTSNYYLAFDNDIDFVLFFDDPQDRSQNKPSLPQFVGTAIPQSFATLGSGRDLGAIESSANTDFTPISYQSYLKTPAALVLSPCLEFAQSIAKVGTLDNGAQVDYNLAKVQTNAQGIAQVTITAVAPGFPTLRFFVQESSDQDPATPFSFNYMEAYTDFLAPLRVLPEEPNLMQDFINYWNSIYTQKDAKQQIWDGFIYPQIFEPFYYLYPIMDKYMPLNSLQRIEGAIDQLLILISKSYQEESTLAMPITRDLPQSRRAVLERWANDLVKLQYPPRPLS</sequence>
<keyword evidence="2" id="KW-1185">Reference proteome</keyword>
<proteinExistence type="predicted"/>
<dbReference type="Proteomes" id="UP000319627">
    <property type="component" value="Unassembled WGS sequence"/>
</dbReference>
<dbReference type="RefSeq" id="WP_144571218.1">
    <property type="nucleotide sequence ID" value="NZ_VLKG01000004.1"/>
</dbReference>
<evidence type="ECO:0000313" key="1">
    <source>
        <dbReference type="EMBL" id="TWH75996.1"/>
    </source>
</evidence>
<dbReference type="OrthoDB" id="726375at2"/>
<dbReference type="EMBL" id="VLKG01000004">
    <property type="protein sequence ID" value="TWH75996.1"/>
    <property type="molecule type" value="Genomic_DNA"/>
</dbReference>
<reference evidence="1 2" key="1">
    <citation type="submission" date="2019-07" db="EMBL/GenBank/DDBJ databases">
        <title>Genomic Encyclopedia of Type Strains, Phase I: the one thousand microbial genomes (KMG-I) project.</title>
        <authorList>
            <person name="Kyrpides N."/>
        </authorList>
    </citation>
    <scope>NUCLEOTIDE SEQUENCE [LARGE SCALE GENOMIC DNA]</scope>
    <source>
        <strain evidence="1 2">DSM 375</strain>
    </source>
</reference>
<comment type="caution">
    <text evidence="1">The sequence shown here is derived from an EMBL/GenBank/DDBJ whole genome shotgun (WGS) entry which is preliminary data.</text>
</comment>
<accession>A0A562IYM7</accession>
<organism evidence="1 2">
    <name type="scientific">Azomonas agilis</name>
    <dbReference type="NCBI Taxonomy" id="116849"/>
    <lineage>
        <taxon>Bacteria</taxon>
        <taxon>Pseudomonadati</taxon>
        <taxon>Pseudomonadota</taxon>
        <taxon>Gammaproteobacteria</taxon>
        <taxon>Pseudomonadales</taxon>
        <taxon>Pseudomonadaceae</taxon>
        <taxon>Azomonas</taxon>
    </lineage>
</organism>
<evidence type="ECO:0000313" key="2">
    <source>
        <dbReference type="Proteomes" id="UP000319627"/>
    </source>
</evidence>
<gene>
    <name evidence="1" type="ORF">LX59_01506</name>
</gene>